<dbReference type="Pfam" id="PF00953">
    <property type="entry name" value="Glycos_transf_4"/>
    <property type="match status" value="1"/>
</dbReference>
<dbReference type="InterPro" id="IPR000715">
    <property type="entry name" value="Glycosyl_transferase_4"/>
</dbReference>
<gene>
    <name evidence="8" type="ORF">UT42_C0040G0006</name>
</gene>
<evidence type="ECO:0000313" key="9">
    <source>
        <dbReference type="Proteomes" id="UP000034048"/>
    </source>
</evidence>
<keyword evidence="5 7" id="KW-1133">Transmembrane helix</keyword>
<feature type="transmembrane region" description="Helical" evidence="7">
    <location>
        <begin position="150"/>
        <end position="172"/>
    </location>
</feature>
<sequence length="364" mass="39515">MIYVLAGLSALCLAWLLTRLVRQLAFKWGVVDLPNSQRELPLARKIHSQTTPLLGGVAIFLTVVTILLLLKEYLVVGDLAYHHWLGVLVGAIIVVIGGVLDDKYNLAPKYQVIFPILACLAVVAGGVGIAKVSNPFGGLLFLNEIQFPVLAWGGQMHYFVLLADVFTILWLMGMMYTTKLLDGLDGLVAGVAGIGSLIIFLFTMTTRYFQPDVGLAALIVAAACAGYLILAWHPAKIFLGESGSLFLGFVLGVLSIISGGKIAIALLIMGIPILDVLWTIIRRLRQGHNPFAHADRQHLHFRLMDAGLGTRKTVLIYYALATIFGLSALFLQSRGKLLALIILGLIMLALLASFAWLDKKAKTT</sequence>
<dbReference type="PATRIC" id="fig|1618634.3.peg.457"/>
<feature type="transmembrane region" description="Helical" evidence="7">
    <location>
        <begin position="184"/>
        <end position="203"/>
    </location>
</feature>
<evidence type="ECO:0000256" key="6">
    <source>
        <dbReference type="ARBA" id="ARBA00023136"/>
    </source>
</evidence>
<evidence type="ECO:0000256" key="5">
    <source>
        <dbReference type="ARBA" id="ARBA00022989"/>
    </source>
</evidence>
<feature type="transmembrane region" description="Helical" evidence="7">
    <location>
        <begin position="46"/>
        <end position="69"/>
    </location>
</feature>
<feature type="transmembrane region" description="Helical" evidence="7">
    <location>
        <begin position="314"/>
        <end position="331"/>
    </location>
</feature>
<dbReference type="AlphaFoldDB" id="A0A0G0QTL5"/>
<name>A0A0G0QTL5_9BACT</name>
<comment type="subcellular location">
    <subcellularLocation>
        <location evidence="1">Cell membrane</location>
        <topology evidence="1">Multi-pass membrane protein</topology>
    </subcellularLocation>
</comment>
<keyword evidence="4 7" id="KW-0812">Transmembrane</keyword>
<evidence type="ECO:0000256" key="7">
    <source>
        <dbReference type="SAM" id="Phobius"/>
    </source>
</evidence>
<reference evidence="8 9" key="1">
    <citation type="journal article" date="2015" name="Nature">
        <title>rRNA introns, odd ribosomes, and small enigmatic genomes across a large radiation of phyla.</title>
        <authorList>
            <person name="Brown C.T."/>
            <person name="Hug L.A."/>
            <person name="Thomas B.C."/>
            <person name="Sharon I."/>
            <person name="Castelle C.J."/>
            <person name="Singh A."/>
            <person name="Wilkins M.J."/>
            <person name="Williams K.H."/>
            <person name="Banfield J.F."/>
        </authorList>
    </citation>
    <scope>NUCLEOTIDE SEQUENCE [LARGE SCALE GENOMIC DNA]</scope>
</reference>
<evidence type="ECO:0000256" key="1">
    <source>
        <dbReference type="ARBA" id="ARBA00004651"/>
    </source>
</evidence>
<dbReference type="GO" id="GO:0005886">
    <property type="term" value="C:plasma membrane"/>
    <property type="evidence" value="ECO:0007669"/>
    <property type="project" value="UniProtKB-SubCell"/>
</dbReference>
<dbReference type="PANTHER" id="PTHR22926">
    <property type="entry name" value="PHOSPHO-N-ACETYLMURAMOYL-PENTAPEPTIDE-TRANSFERASE"/>
    <property type="match status" value="1"/>
</dbReference>
<dbReference type="GO" id="GO:0016780">
    <property type="term" value="F:phosphotransferase activity, for other substituted phosphate groups"/>
    <property type="evidence" value="ECO:0007669"/>
    <property type="project" value="InterPro"/>
</dbReference>
<feature type="transmembrane region" description="Helical" evidence="7">
    <location>
        <begin position="215"/>
        <end position="233"/>
    </location>
</feature>
<evidence type="ECO:0000256" key="4">
    <source>
        <dbReference type="ARBA" id="ARBA00022692"/>
    </source>
</evidence>
<dbReference type="PANTHER" id="PTHR22926:SF3">
    <property type="entry name" value="UNDECAPRENYL-PHOSPHATE ALPHA-N-ACETYLGLUCOSAMINYL 1-PHOSPHATE TRANSFERASE"/>
    <property type="match status" value="1"/>
</dbReference>
<dbReference type="GO" id="GO:0071555">
    <property type="term" value="P:cell wall organization"/>
    <property type="evidence" value="ECO:0007669"/>
    <property type="project" value="TreeGrafter"/>
</dbReference>
<keyword evidence="2" id="KW-1003">Cell membrane</keyword>
<dbReference type="Proteomes" id="UP000034048">
    <property type="component" value="Unassembled WGS sequence"/>
</dbReference>
<organism evidence="8 9">
    <name type="scientific">Candidatus Falkowbacteria bacterium GW2011_GWA2_39_24</name>
    <dbReference type="NCBI Taxonomy" id="1618634"/>
    <lineage>
        <taxon>Bacteria</taxon>
        <taxon>Candidatus Falkowiibacteriota</taxon>
    </lineage>
</organism>
<feature type="transmembrane region" description="Helical" evidence="7">
    <location>
        <begin position="112"/>
        <end position="130"/>
    </location>
</feature>
<feature type="transmembrane region" description="Helical" evidence="7">
    <location>
        <begin position="337"/>
        <end position="357"/>
    </location>
</feature>
<protein>
    <submittedName>
        <fullName evidence="8">UDP-N-acetylmuramyl pentapeptide phosphotransferase/UDP-N-acetylglucosamine-1-phosphate transferase</fullName>
    </submittedName>
</protein>
<feature type="transmembrane region" description="Helical" evidence="7">
    <location>
        <begin position="245"/>
        <end position="278"/>
    </location>
</feature>
<keyword evidence="3 8" id="KW-0808">Transferase</keyword>
<evidence type="ECO:0000256" key="2">
    <source>
        <dbReference type="ARBA" id="ARBA00022475"/>
    </source>
</evidence>
<feature type="transmembrane region" description="Helical" evidence="7">
    <location>
        <begin position="81"/>
        <end position="100"/>
    </location>
</feature>
<dbReference type="EMBL" id="LBWS01000040">
    <property type="protein sequence ID" value="KKR13685.1"/>
    <property type="molecule type" value="Genomic_DNA"/>
</dbReference>
<evidence type="ECO:0000256" key="3">
    <source>
        <dbReference type="ARBA" id="ARBA00022679"/>
    </source>
</evidence>
<accession>A0A0G0QTL5</accession>
<comment type="caution">
    <text evidence="8">The sequence shown here is derived from an EMBL/GenBank/DDBJ whole genome shotgun (WGS) entry which is preliminary data.</text>
</comment>
<dbReference type="GO" id="GO:0009103">
    <property type="term" value="P:lipopolysaccharide biosynthetic process"/>
    <property type="evidence" value="ECO:0007669"/>
    <property type="project" value="TreeGrafter"/>
</dbReference>
<keyword evidence="6 7" id="KW-0472">Membrane</keyword>
<proteinExistence type="predicted"/>
<evidence type="ECO:0000313" key="8">
    <source>
        <dbReference type="EMBL" id="KKR13685.1"/>
    </source>
</evidence>
<dbReference type="CDD" id="cd06853">
    <property type="entry name" value="GT_WecA_like"/>
    <property type="match status" value="1"/>
</dbReference>
<dbReference type="GO" id="GO:0044038">
    <property type="term" value="P:cell wall macromolecule biosynthetic process"/>
    <property type="evidence" value="ECO:0007669"/>
    <property type="project" value="TreeGrafter"/>
</dbReference>